<name>A0A4U6XBH3_9PEZI</name>
<comment type="caution">
    <text evidence="2">The sequence shown here is derived from an EMBL/GenBank/DDBJ whole genome shotgun (WGS) entry which is preliminary data.</text>
</comment>
<dbReference type="OrthoDB" id="2585655at2759"/>
<gene>
    <name evidence="2" type="ORF">CTA1_1611</name>
</gene>
<sequence>MAQVLHAVVDSNRHDDVQLPGSRPVDSVAGDSFVVVAQTAYFSTMTALLQGVGNFFWVPKANKFGRRPGTNICLVHAIGAYRTVAGEITLAVMCFKSILGFLLSFYTITWVEEAGYENPFGALAGIASAVLVIWVPLFVWGKTIRNEAWN</sequence>
<feature type="transmembrane region" description="Helical" evidence="1">
    <location>
        <begin position="88"/>
        <end position="108"/>
    </location>
</feature>
<organism evidence="2 3">
    <name type="scientific">Colletotrichum tanaceti</name>
    <dbReference type="NCBI Taxonomy" id="1306861"/>
    <lineage>
        <taxon>Eukaryota</taxon>
        <taxon>Fungi</taxon>
        <taxon>Dikarya</taxon>
        <taxon>Ascomycota</taxon>
        <taxon>Pezizomycotina</taxon>
        <taxon>Sordariomycetes</taxon>
        <taxon>Hypocreomycetidae</taxon>
        <taxon>Glomerellales</taxon>
        <taxon>Glomerellaceae</taxon>
        <taxon>Colletotrichum</taxon>
        <taxon>Colletotrichum destructivum species complex</taxon>
    </lineage>
</organism>
<dbReference type="STRING" id="1306861.A0A4U6XBH3"/>
<keyword evidence="3" id="KW-1185">Reference proteome</keyword>
<keyword evidence="1" id="KW-0812">Transmembrane</keyword>
<accession>A0A4U6XBH3</accession>
<dbReference type="AlphaFoldDB" id="A0A4U6XBH3"/>
<dbReference type="Proteomes" id="UP000310108">
    <property type="component" value="Unassembled WGS sequence"/>
</dbReference>
<reference evidence="2 3" key="1">
    <citation type="journal article" date="2019" name="PLoS ONE">
        <title>Comparative genome analysis indicates high evolutionary potential of pathogenicity genes in Colletotrichum tanaceti.</title>
        <authorList>
            <person name="Lelwala R.V."/>
            <person name="Korhonen P.K."/>
            <person name="Young N.D."/>
            <person name="Scott J.B."/>
            <person name="Ades P.A."/>
            <person name="Gasser R.B."/>
            <person name="Taylor P.W.J."/>
        </authorList>
    </citation>
    <scope>NUCLEOTIDE SEQUENCE [LARGE SCALE GENOMIC DNA]</scope>
    <source>
        <strain evidence="2">BRIP57314</strain>
    </source>
</reference>
<evidence type="ECO:0000313" key="3">
    <source>
        <dbReference type="Proteomes" id="UP000310108"/>
    </source>
</evidence>
<evidence type="ECO:0000313" key="2">
    <source>
        <dbReference type="EMBL" id="TKW53051.1"/>
    </source>
</evidence>
<keyword evidence="1" id="KW-0472">Membrane</keyword>
<proteinExistence type="predicted"/>
<feature type="transmembrane region" description="Helical" evidence="1">
    <location>
        <begin position="120"/>
        <end position="140"/>
    </location>
</feature>
<dbReference type="EMBL" id="PJEX01000205">
    <property type="protein sequence ID" value="TKW53051.1"/>
    <property type="molecule type" value="Genomic_DNA"/>
</dbReference>
<keyword evidence="1" id="KW-1133">Transmembrane helix</keyword>
<feature type="transmembrane region" description="Helical" evidence="1">
    <location>
        <begin position="40"/>
        <end position="58"/>
    </location>
</feature>
<protein>
    <submittedName>
        <fullName evidence="2">Uncharacterized protein</fullName>
    </submittedName>
</protein>
<evidence type="ECO:0000256" key="1">
    <source>
        <dbReference type="SAM" id="Phobius"/>
    </source>
</evidence>